<feature type="region of interest" description="Disordered" evidence="1">
    <location>
        <begin position="672"/>
        <end position="719"/>
    </location>
</feature>
<feature type="compositionally biased region" description="Low complexity" evidence="1">
    <location>
        <begin position="1700"/>
        <end position="1717"/>
    </location>
</feature>
<feature type="compositionally biased region" description="Low complexity" evidence="1">
    <location>
        <begin position="804"/>
        <end position="820"/>
    </location>
</feature>
<gene>
    <name evidence="2" type="ORF">DAEQUDRAFT_136451</name>
</gene>
<feature type="compositionally biased region" description="Basic and acidic residues" evidence="1">
    <location>
        <begin position="849"/>
        <end position="860"/>
    </location>
</feature>
<feature type="compositionally biased region" description="Basic and acidic residues" evidence="1">
    <location>
        <begin position="206"/>
        <end position="238"/>
    </location>
</feature>
<evidence type="ECO:0000313" key="3">
    <source>
        <dbReference type="Proteomes" id="UP000076727"/>
    </source>
</evidence>
<feature type="region of interest" description="Disordered" evidence="1">
    <location>
        <begin position="772"/>
        <end position="879"/>
    </location>
</feature>
<evidence type="ECO:0000313" key="2">
    <source>
        <dbReference type="EMBL" id="KZT71092.1"/>
    </source>
</evidence>
<feature type="region of interest" description="Disordered" evidence="1">
    <location>
        <begin position="261"/>
        <end position="308"/>
    </location>
</feature>
<accession>A0A165RS05</accession>
<feature type="compositionally biased region" description="Basic and acidic residues" evidence="1">
    <location>
        <begin position="353"/>
        <end position="395"/>
    </location>
</feature>
<feature type="region of interest" description="Disordered" evidence="1">
    <location>
        <begin position="1"/>
        <end position="87"/>
    </location>
</feature>
<feature type="compositionally biased region" description="Polar residues" evidence="1">
    <location>
        <begin position="287"/>
        <end position="297"/>
    </location>
</feature>
<feature type="compositionally biased region" description="Low complexity" evidence="1">
    <location>
        <begin position="1725"/>
        <end position="1739"/>
    </location>
</feature>
<feature type="compositionally biased region" description="Polar residues" evidence="1">
    <location>
        <begin position="1628"/>
        <end position="1637"/>
    </location>
</feature>
<feature type="compositionally biased region" description="Polar residues" evidence="1">
    <location>
        <begin position="2025"/>
        <end position="2048"/>
    </location>
</feature>
<feature type="region of interest" description="Disordered" evidence="1">
    <location>
        <begin position="170"/>
        <end position="249"/>
    </location>
</feature>
<feature type="compositionally biased region" description="Polar residues" evidence="1">
    <location>
        <begin position="450"/>
        <end position="460"/>
    </location>
</feature>
<dbReference type="OrthoDB" id="2563277at2759"/>
<feature type="region of interest" description="Disordered" evidence="1">
    <location>
        <begin position="1893"/>
        <end position="1932"/>
    </location>
</feature>
<dbReference type="STRING" id="1314783.A0A165RS05"/>
<organism evidence="2 3">
    <name type="scientific">Daedalea quercina L-15889</name>
    <dbReference type="NCBI Taxonomy" id="1314783"/>
    <lineage>
        <taxon>Eukaryota</taxon>
        <taxon>Fungi</taxon>
        <taxon>Dikarya</taxon>
        <taxon>Basidiomycota</taxon>
        <taxon>Agaricomycotina</taxon>
        <taxon>Agaricomycetes</taxon>
        <taxon>Polyporales</taxon>
        <taxon>Fomitopsis</taxon>
    </lineage>
</organism>
<dbReference type="EMBL" id="KV429047">
    <property type="protein sequence ID" value="KZT71092.1"/>
    <property type="molecule type" value="Genomic_DNA"/>
</dbReference>
<feature type="region of interest" description="Disordered" evidence="1">
    <location>
        <begin position="1242"/>
        <end position="1275"/>
    </location>
</feature>
<feature type="compositionally biased region" description="Low complexity" evidence="1">
    <location>
        <begin position="1"/>
        <end position="29"/>
    </location>
</feature>
<feature type="compositionally biased region" description="Polar residues" evidence="1">
    <location>
        <begin position="602"/>
        <end position="618"/>
    </location>
</feature>
<sequence length="2070" mass="223766">MRNTLPLLSRAPAPSTSSSSTSVQPRSSAGTPPQAMPTIRLISATPSATGSAADASGSTSLSSIAPFTTSSPLAPRPASEVPRKRLVPKKSKLGLLAGVAGAKAKEKVNKDFSDVVRRVGGHPPPASSGRGGFEIYVDHAEDEELGEILVVKKKKSRMGLESLRWGGALGEVTNVPSGAQKEGKAGETLVPLKVEENQKWWSIGRGRKDSKGKEKEKDKENAGSSIREKLAPRSKTPEPVKSLSCDSQSRARFNSLDSGIMLSKFSSPAPEQPAQTVYVQQPRERTTTSVSQASKGSNGLLAPEPNAPTGSIAVRAIKSMRSLARMASWAQLTSNGENVDAAPETTAPKKTKEKSDASKKKKDKDKDKKKKGEEKKKEEKGTVKRKEKAKQETERYSSSSFEAGALSTQTSPQALRDGTKTLGRKKQSTLGLGLPSTMRLAASPAPATMRNVSNASSTGSGDVGQPQAPARLSVDSAHLIMNAQGRPTSIMSSGSSLRPPSTASAISERTKSSSSSSAASVRWDEAGIRSSRELQRQERKSRDSARPREDRRMSDSRKRAALVDIFPETQEQMGRPLSTSSAGSAAGSRPGNMFERPIVTVESATSDGHSDGTDSVASETPAKKNRPRPVSEQMLGRPRPSPIYEDPDGMLSMLDAATNDLASLINRLDLEATPASTNGSPLRISPGQHTSEDSPVKRCPTVGGSPFKPDLRGKTESMQSLRPYAQRLSAPPTKKDLPGSAPPVTQQFTDVRRFLGQQIAPWSELDWQVSPKKPVGTIVPRPTHKRTNTPTPALDPPFVFQPLKPAKNNKAAPAVSASPAQGIATPPIASAEGVTPSSSTFGSRPSKVGLREMAHGERDVSPTPVFKRNSKHHRKGSSLATICTKASQLSLRKGASNNVVQISPEARKGLGLAGTLGGRVSSEPQINPEDPDSDIPNELQVIIAGQSDDDCTRRLGETLSRCSTPASPLSPPAFTFPKALPEEPKTDVPPSLPPVPVFQLFDEEANHADIESSPTSPAEDDTKKSFDFTGELRKLNESGASDRHSFVEQLENAFRTPAKIELDYDQLGLNDNFLAVPPVPPLPAGLRSTPGEDLAPRSVSNQDDSAMFNSSSEALYRDSYASDDIQFDMVAGADDECRVYPVNKRSGSMRSKASDGQLNIDFKFGGKPTVPSTVEERSEHPLTLSDIIPPLTRSASRSSVIEEDSSVLKSIMAKAAEPPVEEDSLVMKSIMAEAQEIVEVPRRRALSDSSSKRAMVDPQSYASRASNSDHSRRESEASFAGFESFEEVRRGFEFANRPAFYPPPGANARRSHFRDESLFSIASVSSYGDVLHAGVPDPFGYGFSRPASSDVSMSMTVDDTFSFMHRGRRQRIDSDASSFYFRAPGTTFTHGSRRGGHRRDDSRMSMASNAPPVSMYNRSFGGHRRNDSNMSSSSVAQSYALHGASGGRAAWARHRQDQSVDSVWSDYSAARLGRPGLGDKMFDNDQGMPLSAISASPPESVAGDLRHQPSWESLDSINRRVSADDSVYENSEDYYTTMSRDSVFGNASSNAQYYAQMQRRPFRPVSVISDISVEHPRKEDDTMITMFDGARVRRLSVDSRIGGSPCVRIEKAKQSVSPLPQRVLQFQQPEIQAQDSPDSVGKSKLLEKPSIASTSSRQFGGERMIMARKGLLERQSLEDSALIAQGEDVLASLHSQSVFSRPDPASRSRSSTVSASSGGDTPPLSMSDGSSQSGGSQSSIDVGHLNALLLNVTHPVSAAARARRTRARGQGHRRRISQARASRTSVYETIEEEVSVASSPVPVQGLSPISSHAATPGDSVFVVDEDNQSMYSDWDDERGITTLRRYCALKDEAHETVVESKRIWVDTPFSIFAVQSFRPPQNRGGMCAMLEHSQKNYGPLPSDLRPRRIRSRTSSRASPYPLPNHRTSFSPDKPMQVYLDASSELHISPQQAPSSSVLREVSANVKNQSPVPALEAIKPFTPFNVEFNKSKPDISNDSFVPPVPARPRVTSSVRRNALGWKRQTGKSSSSTQKENVNQGMLITPSETLRINRPRPQRGRPTPARASAHIV</sequence>
<feature type="compositionally biased region" description="Basic and acidic residues" evidence="1">
    <location>
        <begin position="522"/>
        <end position="558"/>
    </location>
</feature>
<reference evidence="2 3" key="1">
    <citation type="journal article" date="2016" name="Mol. Biol. Evol.">
        <title>Comparative Genomics of Early-Diverging Mushroom-Forming Fungi Provides Insights into the Origins of Lignocellulose Decay Capabilities.</title>
        <authorList>
            <person name="Nagy L.G."/>
            <person name="Riley R."/>
            <person name="Tritt A."/>
            <person name="Adam C."/>
            <person name="Daum C."/>
            <person name="Floudas D."/>
            <person name="Sun H."/>
            <person name="Yadav J.S."/>
            <person name="Pangilinan J."/>
            <person name="Larsson K.H."/>
            <person name="Matsuura K."/>
            <person name="Barry K."/>
            <person name="Labutti K."/>
            <person name="Kuo R."/>
            <person name="Ohm R.A."/>
            <person name="Bhattacharya S.S."/>
            <person name="Shirouzu T."/>
            <person name="Yoshinaga Y."/>
            <person name="Martin F.M."/>
            <person name="Grigoriev I.V."/>
            <person name="Hibbett D.S."/>
        </authorList>
    </citation>
    <scope>NUCLEOTIDE SEQUENCE [LARGE SCALE GENOMIC DNA]</scope>
    <source>
        <strain evidence="2 3">L-15889</strain>
    </source>
</reference>
<feature type="compositionally biased region" description="Basic residues" evidence="1">
    <location>
        <begin position="1761"/>
        <end position="1777"/>
    </location>
</feature>
<feature type="compositionally biased region" description="Polar residues" evidence="1">
    <location>
        <begin position="485"/>
        <end position="502"/>
    </location>
</feature>
<evidence type="ECO:0000256" key="1">
    <source>
        <dbReference type="SAM" id="MobiDB-lite"/>
    </source>
</evidence>
<feature type="region of interest" description="Disordered" evidence="1">
    <location>
        <begin position="1759"/>
        <end position="1784"/>
    </location>
</feature>
<feature type="region of interest" description="Disordered" evidence="1">
    <location>
        <begin position="1628"/>
        <end position="1659"/>
    </location>
</feature>
<feature type="compositionally biased region" description="Polar residues" evidence="1">
    <location>
        <begin position="396"/>
        <end position="413"/>
    </location>
</feature>
<feature type="region of interest" description="Disordered" evidence="1">
    <location>
        <begin position="1387"/>
        <end position="1435"/>
    </location>
</feature>
<name>A0A165RS05_9APHY</name>
<feature type="compositionally biased region" description="Low complexity" evidence="1">
    <location>
        <begin position="578"/>
        <end position="588"/>
    </location>
</feature>
<proteinExistence type="predicted"/>
<feature type="region of interest" description="Disordered" evidence="1">
    <location>
        <begin position="331"/>
        <end position="650"/>
    </location>
</feature>
<feature type="compositionally biased region" description="Basic and acidic residues" evidence="1">
    <location>
        <begin position="1242"/>
        <end position="1255"/>
    </location>
</feature>
<dbReference type="Proteomes" id="UP000076727">
    <property type="component" value="Unassembled WGS sequence"/>
</dbReference>
<feature type="compositionally biased region" description="Low complexity" evidence="1">
    <location>
        <begin position="503"/>
        <end position="520"/>
    </location>
</feature>
<feature type="region of interest" description="Disordered" evidence="1">
    <location>
        <begin position="1697"/>
        <end position="1739"/>
    </location>
</feature>
<protein>
    <submittedName>
        <fullName evidence="2">Uncharacterized protein</fullName>
    </submittedName>
</protein>
<feature type="region of interest" description="Disordered" evidence="1">
    <location>
        <begin position="1998"/>
        <end position="2070"/>
    </location>
</feature>
<keyword evidence="3" id="KW-1185">Reference proteome</keyword>
<feature type="compositionally biased region" description="Low complexity" evidence="1">
    <location>
        <begin position="42"/>
        <end position="66"/>
    </location>
</feature>